<evidence type="ECO:0000256" key="1">
    <source>
        <dbReference type="ARBA" id="ARBA00022679"/>
    </source>
</evidence>
<dbReference type="SUPFAM" id="SSF55729">
    <property type="entry name" value="Acyl-CoA N-acyltransferases (Nat)"/>
    <property type="match status" value="1"/>
</dbReference>
<dbReference type="Gene3D" id="3.40.630.30">
    <property type="match status" value="1"/>
</dbReference>
<dbReference type="EMBL" id="JAGQDG010000004">
    <property type="protein sequence ID" value="MBQ0935840.1"/>
    <property type="molecule type" value="Genomic_DNA"/>
</dbReference>
<dbReference type="InterPro" id="IPR016181">
    <property type="entry name" value="Acyl_CoA_acyltransferase"/>
</dbReference>
<dbReference type="PROSITE" id="PS51186">
    <property type="entry name" value="GNAT"/>
    <property type="match status" value="1"/>
</dbReference>
<feature type="domain" description="N-acetyltransferase" evidence="3">
    <location>
        <begin position="11"/>
        <end position="153"/>
    </location>
</feature>
<gene>
    <name evidence="4" type="ORF">KAK11_10935</name>
</gene>
<keyword evidence="1" id="KW-0808">Transferase</keyword>
<dbReference type="RefSeq" id="WP_210809152.1">
    <property type="nucleotide sequence ID" value="NZ_JAGQDG010000004.1"/>
</dbReference>
<evidence type="ECO:0000313" key="5">
    <source>
        <dbReference type="Proteomes" id="UP000672097"/>
    </source>
</evidence>
<keyword evidence="2" id="KW-0012">Acyltransferase</keyword>
<proteinExistence type="predicted"/>
<dbReference type="PANTHER" id="PTHR43800">
    <property type="entry name" value="PEPTIDYL-LYSINE N-ACETYLTRANSFERASE YJAB"/>
    <property type="match status" value="1"/>
</dbReference>
<comment type="caution">
    <text evidence="4">The sequence shown here is derived from an EMBL/GenBank/DDBJ whole genome shotgun (WGS) entry which is preliminary data.</text>
</comment>
<organism evidence="4 5">
    <name type="scientific">Ideonella paludis</name>
    <dbReference type="NCBI Taxonomy" id="1233411"/>
    <lineage>
        <taxon>Bacteria</taxon>
        <taxon>Pseudomonadati</taxon>
        <taxon>Pseudomonadota</taxon>
        <taxon>Betaproteobacteria</taxon>
        <taxon>Burkholderiales</taxon>
        <taxon>Sphaerotilaceae</taxon>
        <taxon>Ideonella</taxon>
    </lineage>
</organism>
<sequence>MVYHERSIEGLSLAPAGEGDFEALLALRMAAMRESLERVGRFDPQRARERLSRGYLPAYTRHILLKGELVGFVVVVPRENDWLLDHLYIHPSAQGQGIGSGVLAQVLREADAQRKAVSVTALKHSDANRFYLRHGFVLQAEGEWDLYYLRSARGRADGAGL</sequence>
<keyword evidence="5" id="KW-1185">Reference proteome</keyword>
<name>A0ABS5DXH1_9BURK</name>
<accession>A0ABS5DXH1</accession>
<protein>
    <submittedName>
        <fullName evidence="4">GNAT family N-acetyltransferase</fullName>
    </submittedName>
</protein>
<reference evidence="4 5" key="1">
    <citation type="submission" date="2021-04" db="EMBL/GenBank/DDBJ databases">
        <title>The genome sequence of type strain Ideonella paludis KCTC 32238.</title>
        <authorList>
            <person name="Liu Y."/>
        </authorList>
    </citation>
    <scope>NUCLEOTIDE SEQUENCE [LARGE SCALE GENOMIC DNA]</scope>
    <source>
        <strain evidence="4 5">KCTC 32238</strain>
    </source>
</reference>
<dbReference type="CDD" id="cd04301">
    <property type="entry name" value="NAT_SF"/>
    <property type="match status" value="1"/>
</dbReference>
<evidence type="ECO:0000256" key="2">
    <source>
        <dbReference type="ARBA" id="ARBA00023315"/>
    </source>
</evidence>
<dbReference type="Pfam" id="PF13508">
    <property type="entry name" value="Acetyltransf_7"/>
    <property type="match status" value="1"/>
</dbReference>
<evidence type="ECO:0000259" key="3">
    <source>
        <dbReference type="PROSITE" id="PS51186"/>
    </source>
</evidence>
<evidence type="ECO:0000313" key="4">
    <source>
        <dbReference type="EMBL" id="MBQ0935840.1"/>
    </source>
</evidence>
<dbReference type="PANTHER" id="PTHR43800:SF1">
    <property type="entry name" value="PEPTIDYL-LYSINE N-ACETYLTRANSFERASE YJAB"/>
    <property type="match status" value="1"/>
</dbReference>
<dbReference type="Proteomes" id="UP000672097">
    <property type="component" value="Unassembled WGS sequence"/>
</dbReference>
<dbReference type="InterPro" id="IPR000182">
    <property type="entry name" value="GNAT_dom"/>
</dbReference>